<evidence type="ECO:0000256" key="1">
    <source>
        <dbReference type="SAM" id="MobiDB-lite"/>
    </source>
</evidence>
<name>A0ABR8H0N5_9CYAN</name>
<comment type="caution">
    <text evidence="2">The sequence shown here is derived from an EMBL/GenBank/DDBJ whole genome shotgun (WGS) entry which is preliminary data.</text>
</comment>
<proteinExistence type="predicted"/>
<evidence type="ECO:0000313" key="3">
    <source>
        <dbReference type="Proteomes" id="UP000660380"/>
    </source>
</evidence>
<dbReference type="InterPro" id="IPR010328">
    <property type="entry name" value="DUF928"/>
</dbReference>
<keyword evidence="3" id="KW-1185">Reference proteome</keyword>
<accession>A0ABR8H0N5</accession>
<organism evidence="2 3">
    <name type="scientific">Scytonema hofmannii FACHB-248</name>
    <dbReference type="NCBI Taxonomy" id="1842502"/>
    <lineage>
        <taxon>Bacteria</taxon>
        <taxon>Bacillati</taxon>
        <taxon>Cyanobacteriota</taxon>
        <taxon>Cyanophyceae</taxon>
        <taxon>Nostocales</taxon>
        <taxon>Scytonemataceae</taxon>
        <taxon>Scytonema</taxon>
    </lineage>
</organism>
<dbReference type="EMBL" id="JACJTA010000099">
    <property type="protein sequence ID" value="MBD2608563.1"/>
    <property type="molecule type" value="Genomic_DNA"/>
</dbReference>
<dbReference type="Pfam" id="PF06051">
    <property type="entry name" value="DUF928"/>
    <property type="match status" value="1"/>
</dbReference>
<protein>
    <submittedName>
        <fullName evidence="2">DUF928 domain-containing protein</fullName>
    </submittedName>
</protein>
<dbReference type="Proteomes" id="UP000660380">
    <property type="component" value="Unassembled WGS sequence"/>
</dbReference>
<reference evidence="2 3" key="1">
    <citation type="journal article" date="2020" name="ISME J.">
        <title>Comparative genomics reveals insights into cyanobacterial evolution and habitat adaptation.</title>
        <authorList>
            <person name="Chen M.Y."/>
            <person name="Teng W.K."/>
            <person name="Zhao L."/>
            <person name="Hu C.X."/>
            <person name="Zhou Y.K."/>
            <person name="Han B.P."/>
            <person name="Song L.R."/>
            <person name="Shu W.S."/>
        </authorList>
    </citation>
    <scope>NUCLEOTIDE SEQUENCE [LARGE SCALE GENOMIC DNA]</scope>
    <source>
        <strain evidence="2 3">FACHB-248</strain>
    </source>
</reference>
<evidence type="ECO:0000313" key="2">
    <source>
        <dbReference type="EMBL" id="MBD2608563.1"/>
    </source>
</evidence>
<feature type="region of interest" description="Disordered" evidence="1">
    <location>
        <begin position="71"/>
        <end position="103"/>
    </location>
</feature>
<sequence length="288" mass="32894">MNKNKLNVRPLSKPLSYKERGFNSPFLYWGVRSVLSYLKLSLITLLFFSLATSQVQAQSFNNIVSIKQNKPADQQFPDNGDPTGRRRGGASRRGDCPNLKTPLTALVPGEETNKKSFLGTTISEYPSFWIYIPELPSNIRSGEFVLQDQESNDIWRTPITLTGKSGVISVKLPQNPQYALKPNLKYHWYFNIYCSPAQKSSLYFVDAWVRRLTLTPQLQQQLNKAKSREYKVYIANNIWYDAITNLGELRRNNPGNNAFVEDWTKLLKSVNLPELAPAPIVQIYTPNK</sequence>
<gene>
    <name evidence="2" type="ORF">H6G81_29590</name>
</gene>